<feature type="domain" description="NlpC/P60" evidence="6">
    <location>
        <begin position="79"/>
        <end position="197"/>
    </location>
</feature>
<dbReference type="EMBL" id="MTBP01000001">
    <property type="protein sequence ID" value="POM27061.1"/>
    <property type="molecule type" value="Genomic_DNA"/>
</dbReference>
<comment type="similarity">
    <text evidence="1">Belongs to the peptidase C40 family.</text>
</comment>
<sequence precursor="true">MSIPMKAACGAATVTLALTTGPVALADDAPPTVRRAIAASTAEQSTSRTQSRAVLRARRLALLQRAVRKKRAAMTAKWDTRARRAVAYALKQRGRPYVWGGNGATGFDCSGLVQQAWRRAGVSIPRVTYAQYRRIRSHVRTRGLRAGDLVFFHRLGHVGMYLGNGRFIHAPHTGATVTVSRLTGYYQRTYVGAVRPAWVRLPRVPTALEG</sequence>
<gene>
    <name evidence="7" type="primary">mepH_2</name>
    <name evidence="7" type="ORF">BTM25_14690</name>
</gene>
<evidence type="ECO:0000256" key="5">
    <source>
        <dbReference type="SAM" id="SignalP"/>
    </source>
</evidence>
<keyword evidence="5" id="KW-0732">Signal</keyword>
<dbReference type="PROSITE" id="PS51935">
    <property type="entry name" value="NLPC_P60"/>
    <property type="match status" value="1"/>
</dbReference>
<evidence type="ECO:0000256" key="4">
    <source>
        <dbReference type="ARBA" id="ARBA00022807"/>
    </source>
</evidence>
<dbReference type="InterPro" id="IPR051202">
    <property type="entry name" value="Peptidase_C40"/>
</dbReference>
<dbReference type="Proteomes" id="UP000242367">
    <property type="component" value="Unassembled WGS sequence"/>
</dbReference>
<keyword evidence="2" id="KW-0645">Protease</keyword>
<keyword evidence="3 7" id="KW-0378">Hydrolase</keyword>
<organism evidence="7 8">
    <name type="scientific">Actinomadura rubteroloni</name>
    <dbReference type="NCBI Taxonomy" id="1926885"/>
    <lineage>
        <taxon>Bacteria</taxon>
        <taxon>Bacillati</taxon>
        <taxon>Actinomycetota</taxon>
        <taxon>Actinomycetes</taxon>
        <taxon>Streptosporangiales</taxon>
        <taxon>Thermomonosporaceae</taxon>
        <taxon>Actinomadura</taxon>
    </lineage>
</organism>
<feature type="signal peptide" evidence="5">
    <location>
        <begin position="1"/>
        <end position="26"/>
    </location>
</feature>
<evidence type="ECO:0000256" key="2">
    <source>
        <dbReference type="ARBA" id="ARBA00022670"/>
    </source>
</evidence>
<evidence type="ECO:0000313" key="7">
    <source>
        <dbReference type="EMBL" id="POM27061.1"/>
    </source>
</evidence>
<protein>
    <submittedName>
        <fullName evidence="7">Murein DD-endopeptidase MepH</fullName>
        <ecNumber evidence="7">3.4.-.-</ecNumber>
    </submittedName>
</protein>
<evidence type="ECO:0000256" key="1">
    <source>
        <dbReference type="ARBA" id="ARBA00007074"/>
    </source>
</evidence>
<evidence type="ECO:0000313" key="8">
    <source>
        <dbReference type="Proteomes" id="UP000242367"/>
    </source>
</evidence>
<dbReference type="RefSeq" id="WP_168212041.1">
    <property type="nucleotide sequence ID" value="NZ_MTBP01000001.1"/>
</dbReference>
<dbReference type="SUPFAM" id="SSF54001">
    <property type="entry name" value="Cysteine proteinases"/>
    <property type="match status" value="1"/>
</dbReference>
<dbReference type="PANTHER" id="PTHR47053">
    <property type="entry name" value="MUREIN DD-ENDOPEPTIDASE MEPH-RELATED"/>
    <property type="match status" value="1"/>
</dbReference>
<reference evidence="7 8" key="1">
    <citation type="journal article" date="2017" name="Chemistry">
        <title>Isolation, Biosynthesis and Chemical Modifications of Rubterolones A-F: Rare Tropolone Alkaloids from Actinomadura sp. 5-2.</title>
        <authorList>
            <person name="Guo H."/>
            <person name="Benndorf R."/>
            <person name="Leichnitz D."/>
            <person name="Klassen J.L."/>
            <person name="Vollmers J."/>
            <person name="Gorls H."/>
            <person name="Steinacker M."/>
            <person name="Weigel C."/>
            <person name="Dahse H.M."/>
            <person name="Kaster A.K."/>
            <person name="de Beer Z.W."/>
            <person name="Poulsen M."/>
            <person name="Beemelmanns C."/>
        </authorList>
    </citation>
    <scope>NUCLEOTIDE SEQUENCE [LARGE SCALE GENOMIC DNA]</scope>
    <source>
        <strain evidence="7 8">5-2</strain>
    </source>
</reference>
<evidence type="ECO:0000256" key="3">
    <source>
        <dbReference type="ARBA" id="ARBA00022801"/>
    </source>
</evidence>
<dbReference type="PANTHER" id="PTHR47053:SF1">
    <property type="entry name" value="MUREIN DD-ENDOPEPTIDASE MEPH-RELATED"/>
    <property type="match status" value="1"/>
</dbReference>
<dbReference type="InterPro" id="IPR000064">
    <property type="entry name" value="NLP_P60_dom"/>
</dbReference>
<proteinExistence type="inferred from homology"/>
<keyword evidence="8" id="KW-1185">Reference proteome</keyword>
<feature type="chain" id="PRO_5015203123" evidence="5">
    <location>
        <begin position="27"/>
        <end position="210"/>
    </location>
</feature>
<accession>A0A2P4UPT0</accession>
<dbReference type="InterPro" id="IPR038765">
    <property type="entry name" value="Papain-like_cys_pep_sf"/>
</dbReference>
<dbReference type="Gene3D" id="3.90.1720.10">
    <property type="entry name" value="endopeptidase domain like (from Nostoc punctiforme)"/>
    <property type="match status" value="1"/>
</dbReference>
<name>A0A2P4UPT0_9ACTN</name>
<dbReference type="GO" id="GO:0006508">
    <property type="term" value="P:proteolysis"/>
    <property type="evidence" value="ECO:0007669"/>
    <property type="project" value="UniProtKB-KW"/>
</dbReference>
<keyword evidence="4" id="KW-0788">Thiol protease</keyword>
<dbReference type="GO" id="GO:0008234">
    <property type="term" value="F:cysteine-type peptidase activity"/>
    <property type="evidence" value="ECO:0007669"/>
    <property type="project" value="UniProtKB-KW"/>
</dbReference>
<dbReference type="AlphaFoldDB" id="A0A2P4UPT0"/>
<dbReference type="EC" id="3.4.-.-" evidence="7"/>
<dbReference type="Pfam" id="PF00877">
    <property type="entry name" value="NLPC_P60"/>
    <property type="match status" value="1"/>
</dbReference>
<evidence type="ECO:0000259" key="6">
    <source>
        <dbReference type="PROSITE" id="PS51935"/>
    </source>
</evidence>
<comment type="caution">
    <text evidence="7">The sequence shown here is derived from an EMBL/GenBank/DDBJ whole genome shotgun (WGS) entry which is preliminary data.</text>
</comment>